<evidence type="ECO:0000259" key="8">
    <source>
        <dbReference type="Pfam" id="PF16875"/>
    </source>
</evidence>
<dbReference type="Gene3D" id="2.60.40.1180">
    <property type="entry name" value="Golgi alpha-mannosidase II"/>
    <property type="match status" value="1"/>
</dbReference>
<dbReference type="InterPro" id="IPR050985">
    <property type="entry name" value="Alpha-glycosidase_related"/>
</dbReference>
<gene>
    <name evidence="9" type="ORF">ACFQBQ_13155</name>
</gene>
<keyword evidence="4 5" id="KW-0326">Glycosidase</keyword>
<dbReference type="Proteomes" id="UP001596391">
    <property type="component" value="Unassembled WGS sequence"/>
</dbReference>
<protein>
    <recommendedName>
        <fullName evidence="2 5">Alpha-galactosidase</fullName>
        <ecNumber evidence="2 5">3.2.1.22</ecNumber>
    </recommendedName>
</protein>
<dbReference type="Pfam" id="PF02065">
    <property type="entry name" value="Melibiase"/>
    <property type="match status" value="1"/>
</dbReference>
<dbReference type="EMBL" id="JBHSWI010000001">
    <property type="protein sequence ID" value="MFC6646518.1"/>
    <property type="molecule type" value="Genomic_DNA"/>
</dbReference>
<feature type="chain" id="PRO_5046281641" description="Alpha-galactosidase" evidence="6">
    <location>
        <begin position="21"/>
        <end position="736"/>
    </location>
</feature>
<dbReference type="InterPro" id="IPR031704">
    <property type="entry name" value="Glyco_hydro_36_N"/>
</dbReference>
<evidence type="ECO:0000256" key="6">
    <source>
        <dbReference type="SAM" id="SignalP"/>
    </source>
</evidence>
<dbReference type="InterPro" id="IPR013785">
    <property type="entry name" value="Aldolase_TIM"/>
</dbReference>
<sequence length="736" mass="82127">MNLVCLRGFALGLLAAGVSAAVGQSAAARISYNPESHVFRLSGGDAEYAFGVNSKGALQTVYWGGRLAEADSLPQPNPVDRAFEIDDTPQEFAGWGGGLLAESALKITFADGDRDLVLRYQSHTLRKDGVDVLLRDLSREVYVTLHYTIDADTGILARSATVENRTKATFTVEQASAAQWNLPASAEYQLRYLAGRWAGEDQLESRSVTPGSTVLESRRGTTGHEFAPWFALARNSAVTERDGEVWFGSLAWSGSWRITVEQDPMQQVRITGGYNPFDFAYPLKPGERLETPIFYGGVTQHGYGDMSRLESLYQRRHILPHGPNPKPRPVLYNSWEATEFRVSEANQMALAEKAAAVGVERFVMDDGWFSTRKNDRAGLGDWWVDKQKFPQGLKPLIEKVHDLGMDFGLWVEPEMVNENSEIYRQHPDWIIHFEGRPSSQARHQFVLNLALPAVQEHLFQVLDTLVTDNDIAFLKWDANRNWSEPGWPQAPVAEQKKLYVEYVRGYYALLRKLREKHPKLEIESCSGGGGRVDLGVMALTDEVWPSDNTDPFDRLLIQDGFSYAYTTQAMMAWVTDSPNWVNHRSTSLEYRFLSSMQGSLGLGADLTKWSAEDVATARHMITEYKNIRSTVQQGRLYRLVSPRSGSDFSSTEYVSGDGKQAVVFAFLHSQQMGYPAPQSLPEGLDPAAFYTIRMISGKLTKGTPARASGAFWMQAGLHFELNGDYSAAAAELSREP</sequence>
<dbReference type="InterPro" id="IPR002252">
    <property type="entry name" value="Glyco_hydro_36"/>
</dbReference>
<dbReference type="EC" id="3.2.1.22" evidence="2 5"/>
<proteinExistence type="inferred from homology"/>
<evidence type="ECO:0000259" key="7">
    <source>
        <dbReference type="Pfam" id="PF16874"/>
    </source>
</evidence>
<evidence type="ECO:0000313" key="9">
    <source>
        <dbReference type="EMBL" id="MFC6646518.1"/>
    </source>
</evidence>
<dbReference type="InterPro" id="IPR013780">
    <property type="entry name" value="Glyco_hydro_b"/>
</dbReference>
<comment type="similarity">
    <text evidence="5">Belongs to the glycosyl hydrolase.</text>
</comment>
<evidence type="ECO:0000256" key="1">
    <source>
        <dbReference type="ARBA" id="ARBA00001255"/>
    </source>
</evidence>
<keyword evidence="10" id="KW-1185">Reference proteome</keyword>
<feature type="domain" description="Glycosyl hydrolase family 36 C-terminal" evidence="7">
    <location>
        <begin position="650"/>
        <end position="729"/>
    </location>
</feature>
<feature type="domain" description="Glycosyl hydrolase family 36 N-terminal" evidence="8">
    <location>
        <begin position="56"/>
        <end position="284"/>
    </location>
</feature>
<dbReference type="InterPro" id="IPR031705">
    <property type="entry name" value="Glyco_hydro_36_C"/>
</dbReference>
<dbReference type="Gene3D" id="2.70.98.60">
    <property type="entry name" value="alpha-galactosidase from lactobacil brevis"/>
    <property type="match status" value="1"/>
</dbReference>
<evidence type="ECO:0000256" key="2">
    <source>
        <dbReference type="ARBA" id="ARBA00012755"/>
    </source>
</evidence>
<reference evidence="10" key="1">
    <citation type="journal article" date="2019" name="Int. J. Syst. Evol. Microbiol.">
        <title>The Global Catalogue of Microorganisms (GCM) 10K type strain sequencing project: providing services to taxonomists for standard genome sequencing and annotation.</title>
        <authorList>
            <consortium name="The Broad Institute Genomics Platform"/>
            <consortium name="The Broad Institute Genome Sequencing Center for Infectious Disease"/>
            <person name="Wu L."/>
            <person name="Ma J."/>
        </authorList>
    </citation>
    <scope>NUCLEOTIDE SEQUENCE [LARGE SCALE GENOMIC DNA]</scope>
    <source>
        <strain evidence="10">CGMCC 1.16026</strain>
    </source>
</reference>
<keyword evidence="6" id="KW-0732">Signal</keyword>
<dbReference type="GO" id="GO:0004557">
    <property type="term" value="F:alpha-galactosidase activity"/>
    <property type="evidence" value="ECO:0007669"/>
    <property type="project" value="UniProtKB-EC"/>
</dbReference>
<organism evidence="9 10">
    <name type="scientific">Granulicella cerasi</name>
    <dbReference type="NCBI Taxonomy" id="741063"/>
    <lineage>
        <taxon>Bacteria</taxon>
        <taxon>Pseudomonadati</taxon>
        <taxon>Acidobacteriota</taxon>
        <taxon>Terriglobia</taxon>
        <taxon>Terriglobales</taxon>
        <taxon>Acidobacteriaceae</taxon>
        <taxon>Granulicella</taxon>
    </lineage>
</organism>
<evidence type="ECO:0000313" key="10">
    <source>
        <dbReference type="Proteomes" id="UP001596391"/>
    </source>
</evidence>
<dbReference type="Gene3D" id="3.20.20.70">
    <property type="entry name" value="Aldolase class I"/>
    <property type="match status" value="1"/>
</dbReference>
<dbReference type="Pfam" id="PF16875">
    <property type="entry name" value="Glyco_hydro_36N"/>
    <property type="match status" value="1"/>
</dbReference>
<accession>A0ABW1ZBW2</accession>
<name>A0ABW1ZBW2_9BACT</name>
<dbReference type="InterPro" id="IPR038417">
    <property type="entry name" value="Alpga-gal_N_sf"/>
</dbReference>
<dbReference type="PANTHER" id="PTHR43053">
    <property type="entry name" value="GLYCOSIDASE FAMILY 31"/>
    <property type="match status" value="1"/>
</dbReference>
<dbReference type="PIRSF" id="PIRSF005536">
    <property type="entry name" value="Agal"/>
    <property type="match status" value="1"/>
</dbReference>
<keyword evidence="3 5" id="KW-0378">Hydrolase</keyword>
<evidence type="ECO:0000256" key="4">
    <source>
        <dbReference type="ARBA" id="ARBA00023295"/>
    </source>
</evidence>
<dbReference type="CDD" id="cd14791">
    <property type="entry name" value="GH36"/>
    <property type="match status" value="1"/>
</dbReference>
<dbReference type="SUPFAM" id="SSF51445">
    <property type="entry name" value="(Trans)glycosidases"/>
    <property type="match status" value="1"/>
</dbReference>
<dbReference type="RefSeq" id="WP_263370178.1">
    <property type="nucleotide sequence ID" value="NZ_JAGSYD010000001.1"/>
</dbReference>
<dbReference type="InterPro" id="IPR017853">
    <property type="entry name" value="GH"/>
</dbReference>
<dbReference type="PRINTS" id="PR00743">
    <property type="entry name" value="GLHYDRLASE36"/>
</dbReference>
<evidence type="ECO:0000256" key="5">
    <source>
        <dbReference type="PIRNR" id="PIRNR005536"/>
    </source>
</evidence>
<dbReference type="Pfam" id="PF16874">
    <property type="entry name" value="Glyco_hydro_36C"/>
    <property type="match status" value="1"/>
</dbReference>
<dbReference type="PANTHER" id="PTHR43053:SF3">
    <property type="entry name" value="ALPHA-GALACTOSIDASE C-RELATED"/>
    <property type="match status" value="1"/>
</dbReference>
<evidence type="ECO:0000256" key="3">
    <source>
        <dbReference type="ARBA" id="ARBA00022801"/>
    </source>
</evidence>
<comment type="catalytic activity">
    <reaction evidence="1 5">
        <text>Hydrolysis of terminal, non-reducing alpha-D-galactose residues in alpha-D-galactosides, including galactose oligosaccharides, galactomannans and galactolipids.</text>
        <dbReference type="EC" id="3.2.1.22"/>
    </reaction>
</comment>
<comment type="caution">
    <text evidence="9">The sequence shown here is derived from an EMBL/GenBank/DDBJ whole genome shotgun (WGS) entry which is preliminary data.</text>
</comment>
<feature type="signal peptide" evidence="6">
    <location>
        <begin position="1"/>
        <end position="20"/>
    </location>
</feature>